<evidence type="ECO:0000313" key="2">
    <source>
        <dbReference type="Proteomes" id="UP000644756"/>
    </source>
</evidence>
<reference evidence="1" key="1">
    <citation type="journal article" date="2014" name="Int. J. Syst. Evol. Microbiol.">
        <title>Complete genome sequence of Corynebacterium casei LMG S-19264T (=DSM 44701T), isolated from a smear-ripened cheese.</title>
        <authorList>
            <consortium name="US DOE Joint Genome Institute (JGI-PGF)"/>
            <person name="Walter F."/>
            <person name="Albersmeier A."/>
            <person name="Kalinowski J."/>
            <person name="Ruckert C."/>
        </authorList>
    </citation>
    <scope>NUCLEOTIDE SEQUENCE</scope>
    <source>
        <strain evidence="1">CGMCC 1.12987</strain>
    </source>
</reference>
<protein>
    <submittedName>
        <fullName evidence="1">Uncharacterized protein</fullName>
    </submittedName>
</protein>
<reference evidence="1" key="2">
    <citation type="submission" date="2020-09" db="EMBL/GenBank/DDBJ databases">
        <authorList>
            <person name="Sun Q."/>
            <person name="Zhou Y."/>
        </authorList>
    </citation>
    <scope>NUCLEOTIDE SEQUENCE</scope>
    <source>
        <strain evidence="1">CGMCC 1.12987</strain>
    </source>
</reference>
<dbReference type="AlphaFoldDB" id="A0A917LFY9"/>
<accession>A0A917LFY9</accession>
<dbReference type="EMBL" id="BMGR01000015">
    <property type="protein sequence ID" value="GGG19092.1"/>
    <property type="molecule type" value="Genomic_DNA"/>
</dbReference>
<gene>
    <name evidence="1" type="ORF">GCM10010916_39910</name>
</gene>
<proteinExistence type="predicted"/>
<name>A0A917LFY9_9BACL</name>
<keyword evidence="2" id="KW-1185">Reference proteome</keyword>
<sequence length="41" mass="4784">MVLQELDRILSKLTEQVLRRLGGGIRWSLKRAAAIRKRTYS</sequence>
<dbReference type="Proteomes" id="UP000644756">
    <property type="component" value="Unassembled WGS sequence"/>
</dbReference>
<organism evidence="1 2">
    <name type="scientific">Paenibacillus abyssi</name>
    <dbReference type="NCBI Taxonomy" id="1340531"/>
    <lineage>
        <taxon>Bacteria</taxon>
        <taxon>Bacillati</taxon>
        <taxon>Bacillota</taxon>
        <taxon>Bacilli</taxon>
        <taxon>Bacillales</taxon>
        <taxon>Paenibacillaceae</taxon>
        <taxon>Paenibacillus</taxon>
    </lineage>
</organism>
<evidence type="ECO:0000313" key="1">
    <source>
        <dbReference type="EMBL" id="GGG19092.1"/>
    </source>
</evidence>
<dbReference type="RefSeq" id="WP_377522852.1">
    <property type="nucleotide sequence ID" value="NZ_JBHRVG010000001.1"/>
</dbReference>
<comment type="caution">
    <text evidence="1">The sequence shown here is derived from an EMBL/GenBank/DDBJ whole genome shotgun (WGS) entry which is preliminary data.</text>
</comment>